<evidence type="ECO:0000256" key="8">
    <source>
        <dbReference type="HAMAP-Rule" id="MF_00265"/>
    </source>
</evidence>
<dbReference type="InterPro" id="IPR050556">
    <property type="entry name" value="Type_II_TA_system_RNase"/>
</dbReference>
<evidence type="ECO:0000256" key="6">
    <source>
        <dbReference type="ARBA" id="ARBA00022842"/>
    </source>
</evidence>
<comment type="caution">
    <text evidence="10">The sequence shown here is derived from an EMBL/GenBank/DDBJ whole genome shotgun (WGS) entry which is preliminary data.</text>
</comment>
<keyword evidence="11" id="KW-1185">Reference proteome</keyword>
<dbReference type="PANTHER" id="PTHR33653">
    <property type="entry name" value="RIBONUCLEASE VAPC2"/>
    <property type="match status" value="1"/>
</dbReference>
<dbReference type="GO" id="GO:0016787">
    <property type="term" value="F:hydrolase activity"/>
    <property type="evidence" value="ECO:0007669"/>
    <property type="project" value="UniProtKB-KW"/>
</dbReference>
<comment type="function">
    <text evidence="8">Toxic component of a toxin-antitoxin (TA) system. An RNase.</text>
</comment>
<dbReference type="OrthoDB" id="9796690at2"/>
<keyword evidence="6 8" id="KW-0460">Magnesium</keyword>
<dbReference type="RefSeq" id="WP_047896101.1">
    <property type="nucleotide sequence ID" value="NZ_AEJF01000184.1"/>
</dbReference>
<dbReference type="Proteomes" id="UP000035963">
    <property type="component" value="Unassembled WGS sequence"/>
</dbReference>
<feature type="binding site" evidence="8">
    <location>
        <position position="7"/>
    </location>
    <ligand>
        <name>Mg(2+)</name>
        <dbReference type="ChEBI" id="CHEBI:18420"/>
    </ligand>
</feature>
<dbReference type="SUPFAM" id="SSF88723">
    <property type="entry name" value="PIN domain-like"/>
    <property type="match status" value="1"/>
</dbReference>
<dbReference type="GO" id="GO:0000287">
    <property type="term" value="F:magnesium ion binding"/>
    <property type="evidence" value="ECO:0007669"/>
    <property type="project" value="UniProtKB-UniRule"/>
</dbReference>
<evidence type="ECO:0000313" key="10">
    <source>
        <dbReference type="EMBL" id="KLU22302.1"/>
    </source>
</evidence>
<keyword evidence="5 8" id="KW-0378">Hydrolase</keyword>
<dbReference type="AlphaFoldDB" id="A0A0J1CNR1"/>
<evidence type="ECO:0000256" key="1">
    <source>
        <dbReference type="ARBA" id="ARBA00001946"/>
    </source>
</evidence>
<evidence type="ECO:0000313" key="11">
    <source>
        <dbReference type="Proteomes" id="UP000035963"/>
    </source>
</evidence>
<dbReference type="HAMAP" id="MF_00265">
    <property type="entry name" value="VapC_Nob1"/>
    <property type="match status" value="1"/>
</dbReference>
<keyword evidence="4 8" id="KW-0479">Metal-binding</keyword>
<evidence type="ECO:0000256" key="2">
    <source>
        <dbReference type="ARBA" id="ARBA00022649"/>
    </source>
</evidence>
<sequence length="137" mass="15126">MSLYLLDTNIISDAIRNTRGSCAVRIGQEPAENICTSIIVAAELRYGLEKKGSDELTKRVQRVLTSLPVMAFDSEADRFYGRLRADLERQGKVIGANDMQIAAHALAMDAVLVTDNIDEFSRVQGLELENWLLRGAG</sequence>
<feature type="binding site" evidence="8">
    <location>
        <position position="98"/>
    </location>
    <ligand>
        <name>Mg(2+)</name>
        <dbReference type="ChEBI" id="CHEBI:18420"/>
    </ligand>
</feature>
<keyword evidence="8" id="KW-0800">Toxin</keyword>
<dbReference type="InterPro" id="IPR022907">
    <property type="entry name" value="VapC_family"/>
</dbReference>
<evidence type="ECO:0000256" key="4">
    <source>
        <dbReference type="ARBA" id="ARBA00022723"/>
    </source>
</evidence>
<feature type="domain" description="PIN" evidence="9">
    <location>
        <begin position="4"/>
        <end position="125"/>
    </location>
</feature>
<dbReference type="InterPro" id="IPR029060">
    <property type="entry name" value="PIN-like_dom_sf"/>
</dbReference>
<dbReference type="Gene3D" id="3.40.50.1010">
    <property type="entry name" value="5'-nuclease"/>
    <property type="match status" value="1"/>
</dbReference>
<gene>
    <name evidence="8" type="primary">vapC</name>
    <name evidence="10" type="ORF">EOS_31395</name>
</gene>
<dbReference type="Pfam" id="PF01850">
    <property type="entry name" value="PIN"/>
    <property type="match status" value="1"/>
</dbReference>
<evidence type="ECO:0000256" key="5">
    <source>
        <dbReference type="ARBA" id="ARBA00022801"/>
    </source>
</evidence>
<evidence type="ECO:0000259" key="9">
    <source>
        <dbReference type="Pfam" id="PF01850"/>
    </source>
</evidence>
<name>A0A0J1CNR1_9BURK</name>
<evidence type="ECO:0000256" key="7">
    <source>
        <dbReference type="ARBA" id="ARBA00038093"/>
    </source>
</evidence>
<dbReference type="EMBL" id="AEJF01000184">
    <property type="protein sequence ID" value="KLU22302.1"/>
    <property type="molecule type" value="Genomic_DNA"/>
</dbReference>
<protein>
    <recommendedName>
        <fullName evidence="8">Ribonuclease VapC</fullName>
        <shortName evidence="8">RNase VapC</shortName>
        <ecNumber evidence="8">3.1.-.-</ecNumber>
    </recommendedName>
    <alternativeName>
        <fullName evidence="8">Toxin VapC</fullName>
    </alternativeName>
</protein>
<accession>A0A0J1CNR1</accession>
<dbReference type="GO" id="GO:0090729">
    <property type="term" value="F:toxin activity"/>
    <property type="evidence" value="ECO:0007669"/>
    <property type="project" value="UniProtKB-KW"/>
</dbReference>
<comment type="similarity">
    <text evidence="7 8">Belongs to the PINc/VapC protein family.</text>
</comment>
<keyword evidence="2 8" id="KW-1277">Toxin-antitoxin system</keyword>
<dbReference type="InterPro" id="IPR002716">
    <property type="entry name" value="PIN_dom"/>
</dbReference>
<dbReference type="PATRIC" id="fig|908627.4.peg.7000"/>
<dbReference type="PANTHER" id="PTHR33653:SF1">
    <property type="entry name" value="RIBONUCLEASE VAPC2"/>
    <property type="match status" value="1"/>
</dbReference>
<reference evidence="10 11" key="1">
    <citation type="journal article" date="2015" name="Genome Announc.">
        <title>Draft Genome Sequence of Burkholderia sp. Strain PML1(12), an Ectomycorrhizosphere-Inhabiting Bacterium with Effective Mineral-Weathering Ability.</title>
        <authorList>
            <person name="Uroz S."/>
            <person name="Oger P."/>
        </authorList>
    </citation>
    <scope>NUCLEOTIDE SEQUENCE [LARGE SCALE GENOMIC DNA]</scope>
    <source>
        <strain evidence="11">PML1(12)</strain>
    </source>
</reference>
<dbReference type="GO" id="GO:0004540">
    <property type="term" value="F:RNA nuclease activity"/>
    <property type="evidence" value="ECO:0007669"/>
    <property type="project" value="InterPro"/>
</dbReference>
<comment type="cofactor">
    <cofactor evidence="1 8">
        <name>Mg(2+)</name>
        <dbReference type="ChEBI" id="CHEBI:18420"/>
    </cofactor>
</comment>
<evidence type="ECO:0000256" key="3">
    <source>
        <dbReference type="ARBA" id="ARBA00022722"/>
    </source>
</evidence>
<proteinExistence type="inferred from homology"/>
<dbReference type="CDD" id="cd18748">
    <property type="entry name" value="PIN_VapC4-5_FitB-like"/>
    <property type="match status" value="1"/>
</dbReference>
<keyword evidence="3 8" id="KW-0540">Nuclease</keyword>
<organism evidence="10 11">
    <name type="scientific">Caballeronia mineralivorans PML1(12)</name>
    <dbReference type="NCBI Taxonomy" id="908627"/>
    <lineage>
        <taxon>Bacteria</taxon>
        <taxon>Pseudomonadati</taxon>
        <taxon>Pseudomonadota</taxon>
        <taxon>Betaproteobacteria</taxon>
        <taxon>Burkholderiales</taxon>
        <taxon>Burkholderiaceae</taxon>
        <taxon>Caballeronia</taxon>
    </lineage>
</organism>
<dbReference type="EC" id="3.1.-.-" evidence="8"/>